<sequence>MDPDHDEAPLTTKADKDQDGGKYLLIPDIYLVATRRRQLRDETHSQTIAEAHSIHIPHLRDETPSQSDDVPPPPIVPLTRSRRLSQLLGDNIGESELASLHASRKKTAQAPTPYCEPPSMAPIETHTVRLNRRQSSTSSSLHVTGVASRIRIRRSSRLQAGIDS</sequence>
<dbReference type="AlphaFoldDB" id="A0A6A1WRU7"/>
<feature type="region of interest" description="Disordered" evidence="1">
    <location>
        <begin position="99"/>
        <end position="121"/>
    </location>
</feature>
<keyword evidence="3" id="KW-1185">Reference proteome</keyword>
<dbReference type="Proteomes" id="UP000516437">
    <property type="component" value="Chromosome 1"/>
</dbReference>
<protein>
    <submittedName>
        <fullName evidence="2">Uncharacterized protein</fullName>
    </submittedName>
</protein>
<evidence type="ECO:0000313" key="3">
    <source>
        <dbReference type="Proteomes" id="UP000516437"/>
    </source>
</evidence>
<evidence type="ECO:0000256" key="1">
    <source>
        <dbReference type="SAM" id="MobiDB-lite"/>
    </source>
</evidence>
<gene>
    <name evidence="2" type="ORF">CJ030_MR1G014080</name>
</gene>
<comment type="caution">
    <text evidence="2">The sequence shown here is derived from an EMBL/GenBank/DDBJ whole genome shotgun (WGS) entry which is preliminary data.</text>
</comment>
<feature type="region of interest" description="Disordered" evidence="1">
    <location>
        <begin position="1"/>
        <end position="20"/>
    </location>
</feature>
<name>A0A6A1WRU7_9ROSI</name>
<organism evidence="2 3">
    <name type="scientific">Morella rubra</name>
    <name type="common">Chinese bayberry</name>
    <dbReference type="NCBI Taxonomy" id="262757"/>
    <lineage>
        <taxon>Eukaryota</taxon>
        <taxon>Viridiplantae</taxon>
        <taxon>Streptophyta</taxon>
        <taxon>Embryophyta</taxon>
        <taxon>Tracheophyta</taxon>
        <taxon>Spermatophyta</taxon>
        <taxon>Magnoliopsida</taxon>
        <taxon>eudicotyledons</taxon>
        <taxon>Gunneridae</taxon>
        <taxon>Pentapetalae</taxon>
        <taxon>rosids</taxon>
        <taxon>fabids</taxon>
        <taxon>Fagales</taxon>
        <taxon>Myricaceae</taxon>
        <taxon>Morella</taxon>
    </lineage>
</organism>
<accession>A0A6A1WRU7</accession>
<dbReference type="EMBL" id="RXIC02000019">
    <property type="protein sequence ID" value="KAB1226498.1"/>
    <property type="molecule type" value="Genomic_DNA"/>
</dbReference>
<reference evidence="2 3" key="1">
    <citation type="journal article" date="2019" name="Plant Biotechnol. J.">
        <title>The red bayberry genome and genetic basis of sex determination.</title>
        <authorList>
            <person name="Jia H.M."/>
            <person name="Jia H.J."/>
            <person name="Cai Q.L."/>
            <person name="Wang Y."/>
            <person name="Zhao H.B."/>
            <person name="Yang W.F."/>
            <person name="Wang G.Y."/>
            <person name="Li Y.H."/>
            <person name="Zhan D.L."/>
            <person name="Shen Y.T."/>
            <person name="Niu Q.F."/>
            <person name="Chang L."/>
            <person name="Qiu J."/>
            <person name="Zhao L."/>
            <person name="Xie H.B."/>
            <person name="Fu W.Y."/>
            <person name="Jin J."/>
            <person name="Li X.W."/>
            <person name="Jiao Y."/>
            <person name="Zhou C.C."/>
            <person name="Tu T."/>
            <person name="Chai C.Y."/>
            <person name="Gao J.L."/>
            <person name="Fan L.J."/>
            <person name="van de Weg E."/>
            <person name="Wang J.Y."/>
            <person name="Gao Z.S."/>
        </authorList>
    </citation>
    <scope>NUCLEOTIDE SEQUENCE [LARGE SCALE GENOMIC DNA]</scope>
    <source>
        <tissue evidence="2">Leaves</tissue>
    </source>
</reference>
<evidence type="ECO:0000313" key="2">
    <source>
        <dbReference type="EMBL" id="KAB1226498.1"/>
    </source>
</evidence>
<proteinExistence type="predicted"/>